<organism evidence="5 6">
    <name type="scientific">Rariglobus hedericola</name>
    <dbReference type="NCBI Taxonomy" id="2597822"/>
    <lineage>
        <taxon>Bacteria</taxon>
        <taxon>Pseudomonadati</taxon>
        <taxon>Verrucomicrobiota</taxon>
        <taxon>Opitutia</taxon>
        <taxon>Opitutales</taxon>
        <taxon>Opitutaceae</taxon>
        <taxon>Rariglobus</taxon>
    </lineage>
</organism>
<dbReference type="OrthoDB" id="9781904at2"/>
<proteinExistence type="predicted"/>
<dbReference type="SUPFAM" id="SSF55874">
    <property type="entry name" value="ATPase domain of HSP90 chaperone/DNA topoisomerase II/histidine kinase"/>
    <property type="match status" value="1"/>
</dbReference>
<evidence type="ECO:0000256" key="1">
    <source>
        <dbReference type="ARBA" id="ARBA00022679"/>
    </source>
</evidence>
<dbReference type="Gene3D" id="3.30.565.10">
    <property type="entry name" value="Histidine kinase-like ATPase, C-terminal domain"/>
    <property type="match status" value="1"/>
</dbReference>
<keyword evidence="2" id="KW-0418">Kinase</keyword>
<keyword evidence="1" id="KW-0808">Transferase</keyword>
<dbReference type="InterPro" id="IPR003594">
    <property type="entry name" value="HATPase_dom"/>
</dbReference>
<evidence type="ECO:0000256" key="3">
    <source>
        <dbReference type="ARBA" id="ARBA00023012"/>
    </source>
</evidence>
<evidence type="ECO:0000256" key="2">
    <source>
        <dbReference type="ARBA" id="ARBA00022777"/>
    </source>
</evidence>
<dbReference type="EMBL" id="VMBG01000001">
    <property type="protein sequence ID" value="TSJ79519.1"/>
    <property type="molecule type" value="Genomic_DNA"/>
</dbReference>
<dbReference type="PANTHER" id="PTHR24421">
    <property type="entry name" value="NITRATE/NITRITE SENSOR PROTEIN NARX-RELATED"/>
    <property type="match status" value="1"/>
</dbReference>
<dbReference type="Proteomes" id="UP000315648">
    <property type="component" value="Unassembled WGS sequence"/>
</dbReference>
<dbReference type="Pfam" id="PF07730">
    <property type="entry name" value="HisKA_3"/>
    <property type="match status" value="1"/>
</dbReference>
<dbReference type="PROSITE" id="PS50109">
    <property type="entry name" value="HIS_KIN"/>
    <property type="match status" value="1"/>
</dbReference>
<accession>A0A556QSC9</accession>
<reference evidence="5 6" key="1">
    <citation type="submission" date="2019-07" db="EMBL/GenBank/DDBJ databases">
        <title>Description of 53C-WASEF.</title>
        <authorList>
            <person name="Pitt A."/>
            <person name="Hahn M.W."/>
        </authorList>
    </citation>
    <scope>NUCLEOTIDE SEQUENCE [LARGE SCALE GENOMIC DNA]</scope>
    <source>
        <strain evidence="5 6">53C-WASEF</strain>
    </source>
</reference>
<dbReference type="RefSeq" id="WP_144230060.1">
    <property type="nucleotide sequence ID" value="NZ_CBCRVV010000015.1"/>
</dbReference>
<dbReference type="InterPro" id="IPR011712">
    <property type="entry name" value="Sig_transdc_His_kin_sub3_dim/P"/>
</dbReference>
<gene>
    <name evidence="5" type="ORF">FPL22_09600</name>
</gene>
<dbReference type="InterPro" id="IPR005467">
    <property type="entry name" value="His_kinase_dom"/>
</dbReference>
<sequence>MNATQHLPKNLRTGLPARYLKELRAHLGKKTAANGDRAQGLGRVALTEGADALALARIHAQSMAALAPSFGFSSQRKDLIARAGFFFTEALVPVEAAQRATRKTNRLLLERNETLRLHTAALAKGNRQLEREIKRRKAGELFIIKGRQQYQTLFRESLVMQRKLRQLTRQIISAQEEERKEISRELHDEVVQTLVGINVHLSTLGRSASDGIGSLKAKIVRTQRLVETSVNAVHRFARELRPAVLDDLGLIPALLAYSKSLAARKKIKIKLTAFAGVETLGNNRRTVLFRVAQEALTNVIRHAQATQVTITLTHIPGAIRMEIADNGKSFAVEPVLKGRTKRLGLIGMRERIEMIGGKLAIESTPHVGTTVSAEIPFNPHAK</sequence>
<dbReference type="InterPro" id="IPR050482">
    <property type="entry name" value="Sensor_HK_TwoCompSys"/>
</dbReference>
<dbReference type="GO" id="GO:0016020">
    <property type="term" value="C:membrane"/>
    <property type="evidence" value="ECO:0007669"/>
    <property type="project" value="InterPro"/>
</dbReference>
<dbReference type="GO" id="GO:0000155">
    <property type="term" value="F:phosphorelay sensor kinase activity"/>
    <property type="evidence" value="ECO:0007669"/>
    <property type="project" value="InterPro"/>
</dbReference>
<dbReference type="SMART" id="SM00387">
    <property type="entry name" value="HATPase_c"/>
    <property type="match status" value="1"/>
</dbReference>
<comment type="caution">
    <text evidence="5">The sequence shown here is derived from an EMBL/GenBank/DDBJ whole genome shotgun (WGS) entry which is preliminary data.</text>
</comment>
<keyword evidence="6" id="KW-1185">Reference proteome</keyword>
<protein>
    <recommendedName>
        <fullName evidence="4">Histidine kinase domain-containing protein</fullName>
    </recommendedName>
</protein>
<evidence type="ECO:0000259" key="4">
    <source>
        <dbReference type="PROSITE" id="PS50109"/>
    </source>
</evidence>
<evidence type="ECO:0000313" key="6">
    <source>
        <dbReference type="Proteomes" id="UP000315648"/>
    </source>
</evidence>
<dbReference type="Pfam" id="PF02518">
    <property type="entry name" value="HATPase_c"/>
    <property type="match status" value="1"/>
</dbReference>
<feature type="domain" description="Histidine kinase" evidence="4">
    <location>
        <begin position="185"/>
        <end position="379"/>
    </location>
</feature>
<dbReference type="Gene3D" id="1.20.5.1930">
    <property type="match status" value="1"/>
</dbReference>
<dbReference type="InterPro" id="IPR036890">
    <property type="entry name" value="HATPase_C_sf"/>
</dbReference>
<dbReference type="AlphaFoldDB" id="A0A556QSC9"/>
<evidence type="ECO:0000313" key="5">
    <source>
        <dbReference type="EMBL" id="TSJ79519.1"/>
    </source>
</evidence>
<keyword evidence="3" id="KW-0902">Two-component regulatory system</keyword>
<dbReference type="PANTHER" id="PTHR24421:SF58">
    <property type="entry name" value="SIGNAL TRANSDUCTION HISTIDINE-PROTEIN KINASE_PHOSPHATASE UHPB"/>
    <property type="match status" value="1"/>
</dbReference>
<dbReference type="GO" id="GO:0046983">
    <property type="term" value="F:protein dimerization activity"/>
    <property type="evidence" value="ECO:0007669"/>
    <property type="project" value="InterPro"/>
</dbReference>
<name>A0A556QSC9_9BACT</name>
<dbReference type="CDD" id="cd16917">
    <property type="entry name" value="HATPase_UhpB-NarQ-NarX-like"/>
    <property type="match status" value="1"/>
</dbReference>